<evidence type="ECO:0000313" key="11">
    <source>
        <dbReference type="Proteomes" id="UP000562929"/>
    </source>
</evidence>
<name>A0A8H4VB47_9HYPO</name>
<dbReference type="PRINTS" id="PR00125">
    <property type="entry name" value="ATPASEDELTA"/>
</dbReference>
<evidence type="ECO:0000256" key="8">
    <source>
        <dbReference type="ARBA" id="ARBA00023310"/>
    </source>
</evidence>
<dbReference type="Gene3D" id="1.10.520.20">
    <property type="entry name" value="N-terminal domain of the delta subunit of the F1F0-ATP synthase"/>
    <property type="match status" value="1"/>
</dbReference>
<accession>A0A8H4VB47</accession>
<dbReference type="PROSITE" id="PS00389">
    <property type="entry name" value="ATPASE_DELTA"/>
    <property type="match status" value="1"/>
</dbReference>
<protein>
    <recommendedName>
        <fullName evidence="3">ATP synthase subunit 5, mitochondrial</fullName>
    </recommendedName>
</protein>
<dbReference type="Proteomes" id="UP000562929">
    <property type="component" value="Unassembled WGS sequence"/>
</dbReference>
<evidence type="ECO:0000256" key="4">
    <source>
        <dbReference type="ARBA" id="ARBA00022448"/>
    </source>
</evidence>
<dbReference type="NCBIfam" id="TIGR01145">
    <property type="entry name" value="ATP_synt_delta"/>
    <property type="match status" value="1"/>
</dbReference>
<comment type="caution">
    <text evidence="10">The sequence shown here is derived from an EMBL/GenBank/DDBJ whole genome shotgun (WGS) entry which is preliminary data.</text>
</comment>
<dbReference type="GO" id="GO:0046933">
    <property type="term" value="F:proton-transporting ATP synthase activity, rotational mechanism"/>
    <property type="evidence" value="ECO:0007669"/>
    <property type="project" value="InterPro"/>
</dbReference>
<comment type="subcellular location">
    <subcellularLocation>
        <location evidence="1">Membrane</location>
    </subcellularLocation>
</comment>
<dbReference type="Pfam" id="PF00213">
    <property type="entry name" value="OSCP"/>
    <property type="match status" value="1"/>
</dbReference>
<dbReference type="EMBL" id="JAACLJ010000008">
    <property type="protein sequence ID" value="KAF4582016.1"/>
    <property type="molecule type" value="Genomic_DNA"/>
</dbReference>
<keyword evidence="4" id="KW-0813">Transport</keyword>
<sequence>MLSRQVLRSASRRIQHPTPHPTRCMATKARRTFAAAAGAPSAETGRPPISLYGLDGTYATALYTAASKNSTLDTTARAMTSLSTTFSKDNKLPAILSTPTLTAKDKASVVAELLKSIGGAAGNDTVKNFLDALAANNRLGLLDGVCAKFADLMAAARGEVHMTVTSAQPLDNKTLSRLETAISKSSYLEQGKRLKVNNQVNPDILGGLIVEIGDRTIDLSVSSRIAKMNKLLTDNL</sequence>
<proteinExistence type="inferred from homology"/>
<dbReference type="InterPro" id="IPR026015">
    <property type="entry name" value="ATP_synth_OSCP/delta_N_sf"/>
</dbReference>
<dbReference type="InterPro" id="IPR000711">
    <property type="entry name" value="ATPase_OSCP/dsu"/>
</dbReference>
<keyword evidence="11" id="KW-1185">Reference proteome</keyword>
<evidence type="ECO:0000256" key="1">
    <source>
        <dbReference type="ARBA" id="ARBA00004370"/>
    </source>
</evidence>
<dbReference type="HAMAP" id="MF_01416">
    <property type="entry name" value="ATP_synth_delta_bact"/>
    <property type="match status" value="1"/>
</dbReference>
<dbReference type="AlphaFoldDB" id="A0A8H4VB47"/>
<evidence type="ECO:0000313" key="10">
    <source>
        <dbReference type="EMBL" id="KAF4582016.1"/>
    </source>
</evidence>
<keyword evidence="8" id="KW-0066">ATP synthesis</keyword>
<reference evidence="10 11" key="1">
    <citation type="journal article" date="2020" name="G3 (Bethesda)">
        <title>Genetic Underpinnings of Host Manipulation by Ophiocordyceps as Revealed by Comparative Transcriptomics.</title>
        <authorList>
            <person name="Will I."/>
            <person name="Das B."/>
            <person name="Trinh T."/>
            <person name="Brachmann A."/>
            <person name="Ohm R.A."/>
            <person name="de Bekker C."/>
        </authorList>
    </citation>
    <scope>NUCLEOTIDE SEQUENCE [LARGE SCALE GENOMIC DNA]</scope>
    <source>
        <strain evidence="10 11">EC05</strain>
    </source>
</reference>
<evidence type="ECO:0000256" key="9">
    <source>
        <dbReference type="SAM" id="MobiDB-lite"/>
    </source>
</evidence>
<dbReference type="OrthoDB" id="1262810at2759"/>
<dbReference type="PANTHER" id="PTHR11910">
    <property type="entry name" value="ATP SYNTHASE DELTA CHAIN"/>
    <property type="match status" value="1"/>
</dbReference>
<gene>
    <name evidence="10" type="ORF">GQ602_006640</name>
</gene>
<comment type="similarity">
    <text evidence="2">Belongs to the ATPase delta chain family.</text>
</comment>
<dbReference type="SUPFAM" id="SSF47928">
    <property type="entry name" value="N-terminal domain of the delta subunit of the F1F0-ATP synthase"/>
    <property type="match status" value="1"/>
</dbReference>
<evidence type="ECO:0000256" key="7">
    <source>
        <dbReference type="ARBA" id="ARBA00023136"/>
    </source>
</evidence>
<evidence type="ECO:0000256" key="2">
    <source>
        <dbReference type="ARBA" id="ARBA00007046"/>
    </source>
</evidence>
<keyword evidence="5" id="KW-0375">Hydrogen ion transport</keyword>
<keyword evidence="7" id="KW-0472">Membrane</keyword>
<keyword evidence="6" id="KW-0406">Ion transport</keyword>
<evidence type="ECO:0000256" key="6">
    <source>
        <dbReference type="ARBA" id="ARBA00023065"/>
    </source>
</evidence>
<organism evidence="10 11">
    <name type="scientific">Ophiocordyceps camponoti-floridani</name>
    <dbReference type="NCBI Taxonomy" id="2030778"/>
    <lineage>
        <taxon>Eukaryota</taxon>
        <taxon>Fungi</taxon>
        <taxon>Dikarya</taxon>
        <taxon>Ascomycota</taxon>
        <taxon>Pezizomycotina</taxon>
        <taxon>Sordariomycetes</taxon>
        <taxon>Hypocreomycetidae</taxon>
        <taxon>Hypocreales</taxon>
        <taxon>Ophiocordycipitaceae</taxon>
        <taxon>Ophiocordyceps</taxon>
    </lineage>
</organism>
<dbReference type="GO" id="GO:0016020">
    <property type="term" value="C:membrane"/>
    <property type="evidence" value="ECO:0007669"/>
    <property type="project" value="UniProtKB-SubCell"/>
</dbReference>
<evidence type="ECO:0000256" key="5">
    <source>
        <dbReference type="ARBA" id="ARBA00022781"/>
    </source>
</evidence>
<feature type="region of interest" description="Disordered" evidence="9">
    <location>
        <begin position="1"/>
        <end position="21"/>
    </location>
</feature>
<dbReference type="InterPro" id="IPR020781">
    <property type="entry name" value="ATPase_OSCP/d_CS"/>
</dbReference>
<evidence type="ECO:0000256" key="3">
    <source>
        <dbReference type="ARBA" id="ARBA00014723"/>
    </source>
</evidence>